<evidence type="ECO:0000313" key="2">
    <source>
        <dbReference type="Proteomes" id="UP000317909"/>
    </source>
</evidence>
<keyword evidence="2" id="KW-1185">Reference proteome</keyword>
<protein>
    <submittedName>
        <fullName evidence="1">Uncharacterized protein</fullName>
    </submittedName>
</protein>
<name>A0A517TWT5_9BACT</name>
<proteinExistence type="predicted"/>
<accession>A0A517TWT5</accession>
<dbReference type="Proteomes" id="UP000317909">
    <property type="component" value="Chromosome"/>
</dbReference>
<dbReference type="AlphaFoldDB" id="A0A517TWT5"/>
<dbReference type="KEGG" id="llh:I41_20210"/>
<gene>
    <name evidence="1" type="ORF">I41_20210</name>
</gene>
<organism evidence="1 2">
    <name type="scientific">Lacipirellula limnantheis</name>
    <dbReference type="NCBI Taxonomy" id="2528024"/>
    <lineage>
        <taxon>Bacteria</taxon>
        <taxon>Pseudomonadati</taxon>
        <taxon>Planctomycetota</taxon>
        <taxon>Planctomycetia</taxon>
        <taxon>Pirellulales</taxon>
        <taxon>Lacipirellulaceae</taxon>
        <taxon>Lacipirellula</taxon>
    </lineage>
</organism>
<reference evidence="1 2" key="1">
    <citation type="submission" date="2019-02" db="EMBL/GenBank/DDBJ databases">
        <title>Deep-cultivation of Planctomycetes and their phenomic and genomic characterization uncovers novel biology.</title>
        <authorList>
            <person name="Wiegand S."/>
            <person name="Jogler M."/>
            <person name="Boedeker C."/>
            <person name="Pinto D."/>
            <person name="Vollmers J."/>
            <person name="Rivas-Marin E."/>
            <person name="Kohn T."/>
            <person name="Peeters S.H."/>
            <person name="Heuer A."/>
            <person name="Rast P."/>
            <person name="Oberbeckmann S."/>
            <person name="Bunk B."/>
            <person name="Jeske O."/>
            <person name="Meyerdierks A."/>
            <person name="Storesund J.E."/>
            <person name="Kallscheuer N."/>
            <person name="Luecker S."/>
            <person name="Lage O.M."/>
            <person name="Pohl T."/>
            <person name="Merkel B.J."/>
            <person name="Hornburger P."/>
            <person name="Mueller R.-W."/>
            <person name="Bruemmer F."/>
            <person name="Labrenz M."/>
            <person name="Spormann A.M."/>
            <person name="Op den Camp H."/>
            <person name="Overmann J."/>
            <person name="Amann R."/>
            <person name="Jetten M.S.M."/>
            <person name="Mascher T."/>
            <person name="Medema M.H."/>
            <person name="Devos D.P."/>
            <person name="Kaster A.-K."/>
            <person name="Ovreas L."/>
            <person name="Rohde M."/>
            <person name="Galperin M.Y."/>
            <person name="Jogler C."/>
        </authorList>
    </citation>
    <scope>NUCLEOTIDE SEQUENCE [LARGE SCALE GENOMIC DNA]</scope>
    <source>
        <strain evidence="1 2">I41</strain>
    </source>
</reference>
<sequence>MELRPAHCPGGRARVAKRLRVLTIEATALLVLGVHQFREPLTIG</sequence>
<evidence type="ECO:0000313" key="1">
    <source>
        <dbReference type="EMBL" id="QDT72836.1"/>
    </source>
</evidence>
<dbReference type="EMBL" id="CP036339">
    <property type="protein sequence ID" value="QDT72836.1"/>
    <property type="molecule type" value="Genomic_DNA"/>
</dbReference>